<dbReference type="VEuPathDB" id="FungiDB:YALI0_D21428g"/>
<dbReference type="PROSITE" id="PS50076">
    <property type="entry name" value="DNAJ_2"/>
    <property type="match status" value="1"/>
</dbReference>
<dbReference type="Proteomes" id="UP000182444">
    <property type="component" value="Chromosome 1D"/>
</dbReference>
<organism evidence="3 4">
    <name type="scientific">Yarrowia lipolytica</name>
    <name type="common">Candida lipolytica</name>
    <dbReference type="NCBI Taxonomy" id="4952"/>
    <lineage>
        <taxon>Eukaryota</taxon>
        <taxon>Fungi</taxon>
        <taxon>Dikarya</taxon>
        <taxon>Ascomycota</taxon>
        <taxon>Saccharomycotina</taxon>
        <taxon>Dipodascomycetes</taxon>
        <taxon>Dipodascales</taxon>
        <taxon>Dipodascales incertae sedis</taxon>
        <taxon>Yarrowia</taxon>
    </lineage>
</organism>
<dbReference type="CDD" id="cd06257">
    <property type="entry name" value="DnaJ"/>
    <property type="match status" value="1"/>
</dbReference>
<dbReference type="eggNOG" id="KOG1150">
    <property type="taxonomic scope" value="Eukaryota"/>
</dbReference>
<evidence type="ECO:0000313" key="4">
    <source>
        <dbReference type="Proteomes" id="UP000182444"/>
    </source>
</evidence>
<dbReference type="Pfam" id="PF00226">
    <property type="entry name" value="DnaJ"/>
    <property type="match status" value="1"/>
</dbReference>
<dbReference type="PANTHER" id="PTHR46620">
    <property type="entry name" value="J DOMAIN-CONTAINING PROTEIN SPF31"/>
    <property type="match status" value="1"/>
</dbReference>
<dbReference type="GeneID" id="2911075"/>
<dbReference type="PANTHER" id="PTHR46620:SF1">
    <property type="entry name" value="J DOMAIN-CONTAINING PROTEIN SPF31"/>
    <property type="match status" value="1"/>
</dbReference>
<dbReference type="SMART" id="SM00271">
    <property type="entry name" value="DnaJ"/>
    <property type="match status" value="1"/>
</dbReference>
<evidence type="ECO:0000313" key="3">
    <source>
        <dbReference type="EMBL" id="AOW04414.1"/>
    </source>
</evidence>
<protein>
    <recommendedName>
        <fullName evidence="2">J domain-containing protein</fullName>
    </recommendedName>
</protein>
<dbReference type="Gene3D" id="1.10.287.110">
    <property type="entry name" value="DnaJ domain"/>
    <property type="match status" value="1"/>
</dbReference>
<evidence type="ECO:0000259" key="2">
    <source>
        <dbReference type="PROSITE" id="PS50076"/>
    </source>
</evidence>
<sequence length="204" mass="24213">MSENIDSILQQEDKEHSCDVEIERILGAFQLDAYSVLALQPGCNTEVIKQTYRKKSLLIHPDKTKNTRAPDAFDKLKKAEKVLQDDKSRERLDSVYADARTVLIREKKWTIHDERLKGEEFLSEWKEKTKDLLIERELRKRLAVKAKMEEEGRMKRKLEEEQEERMKARLEQKAWEDGRDTRVGNWREFKKKGGDKKKKRKLLG</sequence>
<name>A0A1D8NFK3_YARLL</name>
<dbReference type="KEGG" id="yli:2911075"/>
<dbReference type="RefSeq" id="XP_503111.2">
    <property type="nucleotide sequence ID" value="XM_503111.2"/>
</dbReference>
<dbReference type="InterPro" id="IPR001623">
    <property type="entry name" value="DnaJ_domain"/>
</dbReference>
<dbReference type="AlphaFoldDB" id="A0A1D8NFK3"/>
<gene>
    <name evidence="3" type="ORF">YALI1_D27068g</name>
</gene>
<dbReference type="EMBL" id="CP017556">
    <property type="protein sequence ID" value="AOW04414.1"/>
    <property type="molecule type" value="Genomic_DNA"/>
</dbReference>
<accession>A0A1D8NFK3</accession>
<proteinExistence type="predicted"/>
<dbReference type="PRINTS" id="PR00625">
    <property type="entry name" value="JDOMAIN"/>
</dbReference>
<feature type="coiled-coil region" evidence="1">
    <location>
        <begin position="144"/>
        <end position="171"/>
    </location>
</feature>
<keyword evidence="1" id="KW-0175">Coiled coil</keyword>
<dbReference type="VEuPathDB" id="FungiDB:YALI1_D27068g"/>
<dbReference type="SUPFAM" id="SSF46565">
    <property type="entry name" value="Chaperone J-domain"/>
    <property type="match status" value="1"/>
</dbReference>
<feature type="domain" description="J" evidence="2">
    <location>
        <begin position="32"/>
        <end position="96"/>
    </location>
</feature>
<dbReference type="InterPro" id="IPR036869">
    <property type="entry name" value="J_dom_sf"/>
</dbReference>
<reference evidence="3 4" key="1">
    <citation type="journal article" date="2016" name="PLoS ONE">
        <title>Sequence Assembly of Yarrowia lipolytica Strain W29/CLIB89 Shows Transposable Element Diversity.</title>
        <authorList>
            <person name="Magnan C."/>
            <person name="Yu J."/>
            <person name="Chang I."/>
            <person name="Jahn E."/>
            <person name="Kanomata Y."/>
            <person name="Wu J."/>
            <person name="Zeller M."/>
            <person name="Oakes M."/>
            <person name="Baldi P."/>
            <person name="Sandmeyer S."/>
        </authorList>
    </citation>
    <scope>NUCLEOTIDE SEQUENCE [LARGE SCALE GENOMIC DNA]</scope>
    <source>
        <strain evidence="4">CLIB89(W29)</strain>
    </source>
</reference>
<evidence type="ECO:0000256" key="1">
    <source>
        <dbReference type="SAM" id="Coils"/>
    </source>
</evidence>